<feature type="domain" description="Integrase catalytic" evidence="2">
    <location>
        <begin position="169"/>
        <end position="373"/>
    </location>
</feature>
<dbReference type="SUPFAM" id="SSF53098">
    <property type="entry name" value="Ribonuclease H-like"/>
    <property type="match status" value="1"/>
</dbReference>
<feature type="region of interest" description="Disordered" evidence="1">
    <location>
        <begin position="509"/>
        <end position="554"/>
    </location>
</feature>
<gene>
    <name evidence="3" type="ORF">K2U94_19680</name>
</gene>
<evidence type="ECO:0000313" key="3">
    <source>
        <dbReference type="EMBL" id="MCI4684962.1"/>
    </source>
</evidence>
<dbReference type="PROSITE" id="PS50994">
    <property type="entry name" value="INTEGRASE"/>
    <property type="match status" value="1"/>
</dbReference>
<name>A0ABS9ZD27_9HYPH</name>
<dbReference type="InterPro" id="IPR012337">
    <property type="entry name" value="RNaseH-like_sf"/>
</dbReference>
<dbReference type="InterPro" id="IPR036397">
    <property type="entry name" value="RNaseH_sf"/>
</dbReference>
<dbReference type="Gene3D" id="3.30.420.10">
    <property type="entry name" value="Ribonuclease H-like superfamily/Ribonuclease H"/>
    <property type="match status" value="1"/>
</dbReference>
<protein>
    <submittedName>
        <fullName evidence="3">DDE-type integrase/transposase/recombinase</fullName>
    </submittedName>
</protein>
<evidence type="ECO:0000259" key="2">
    <source>
        <dbReference type="PROSITE" id="PS50994"/>
    </source>
</evidence>
<dbReference type="Proteomes" id="UP001139104">
    <property type="component" value="Unassembled WGS sequence"/>
</dbReference>
<sequence>MSDDERVFDDDEKQRAWLEGCRREEAISRLLERHGDTRLSIGDVDEVAWELGVSRATLYRLITAYRAKRTVSSVEPRSRGRRKNAFVLDRKREKLISQAIREIYLKPERPTMTYLIEQVRAKCGRAELPAPDRRTIKARVDRIDKRVAALKRKDSKGAKATKAVPGQYVASRPLEVVQIDHTEVDLFLVDETTREAMGVRPWVTLAIDVFTRMVVGFHLSMDKPSRVSIGLCMLNAVYDKSAWLKENAIDARWPVAGLPEALHADNGADFRSKAFSWACREEGIKLIWRPVGAPYYGGHIERLIGTIMGRVHFYPGTTFSNSTARQDNDSARFSAMTFREFECALGWEIAGRYNQEIHSALLRPPIAVWDEHEASTTLRMPKDRMTFWVSFLPDAYRKLRPDGIWIHDLPYWSNALSAEVGRHAGDLLIKYDPRDVSRIFVQHPSSGHFIEARARNLGFPAISLREWRLARKALRQKGRGERDNDQLMRTALAQRQIVADAIAKTAAARKTSPRPQIAVDDFDSGSMTGIDSRIPSRLELLDRQPNVKAKPPDG</sequence>
<evidence type="ECO:0000256" key="1">
    <source>
        <dbReference type="SAM" id="MobiDB-lite"/>
    </source>
</evidence>
<dbReference type="Pfam" id="PF09299">
    <property type="entry name" value="Mu-transpos_C"/>
    <property type="match status" value="1"/>
</dbReference>
<dbReference type="EMBL" id="JAIVFP010000002">
    <property type="protein sequence ID" value="MCI4684962.1"/>
    <property type="molecule type" value="Genomic_DNA"/>
</dbReference>
<organism evidence="3 4">
    <name type="scientific">Candidatus Rhodoblastus alkanivorans</name>
    <dbReference type="NCBI Taxonomy" id="2954117"/>
    <lineage>
        <taxon>Bacteria</taxon>
        <taxon>Pseudomonadati</taxon>
        <taxon>Pseudomonadota</taxon>
        <taxon>Alphaproteobacteria</taxon>
        <taxon>Hyphomicrobiales</taxon>
        <taxon>Rhodoblastaceae</taxon>
        <taxon>Rhodoblastus</taxon>
    </lineage>
</organism>
<proteinExistence type="predicted"/>
<comment type="caution">
    <text evidence="3">The sequence shown here is derived from an EMBL/GenBank/DDBJ whole genome shotgun (WGS) entry which is preliminary data.</text>
</comment>
<keyword evidence="4" id="KW-1185">Reference proteome</keyword>
<evidence type="ECO:0000313" key="4">
    <source>
        <dbReference type="Proteomes" id="UP001139104"/>
    </source>
</evidence>
<dbReference type="RefSeq" id="WP_243068991.1">
    <property type="nucleotide sequence ID" value="NZ_JAIVFK010000051.1"/>
</dbReference>
<dbReference type="InterPro" id="IPR015378">
    <property type="entry name" value="Transposase-like_Mu_C"/>
</dbReference>
<accession>A0ABS9ZD27</accession>
<reference evidence="3" key="1">
    <citation type="journal article" date="2022" name="ISME J.">
        <title>Identification of active gaseous-alkane degraders at natural gas seeps.</title>
        <authorList>
            <person name="Farhan Ul Haque M."/>
            <person name="Hernandez M."/>
            <person name="Crombie A.T."/>
            <person name="Murrell J.C."/>
        </authorList>
    </citation>
    <scope>NUCLEOTIDE SEQUENCE</scope>
    <source>
        <strain evidence="3">PC2</strain>
    </source>
</reference>
<dbReference type="InterPro" id="IPR001584">
    <property type="entry name" value="Integrase_cat-core"/>
</dbReference>